<dbReference type="EMBL" id="BMHY01000016">
    <property type="protein sequence ID" value="GGG86112.1"/>
    <property type="molecule type" value="Genomic_DNA"/>
</dbReference>
<accession>A0A917HPF8</accession>
<dbReference type="Proteomes" id="UP000600247">
    <property type="component" value="Unassembled WGS sequence"/>
</dbReference>
<dbReference type="PROSITE" id="PS50850">
    <property type="entry name" value="MFS"/>
    <property type="match status" value="1"/>
</dbReference>
<dbReference type="Pfam" id="PF07690">
    <property type="entry name" value="MFS_1"/>
    <property type="match status" value="1"/>
</dbReference>
<keyword evidence="5 7" id="KW-1133">Transmembrane helix</keyword>
<evidence type="ECO:0000256" key="4">
    <source>
        <dbReference type="ARBA" id="ARBA00022692"/>
    </source>
</evidence>
<proteinExistence type="predicted"/>
<name>A0A917HPF8_9BACL</name>
<evidence type="ECO:0000313" key="9">
    <source>
        <dbReference type="EMBL" id="GGG86112.1"/>
    </source>
</evidence>
<comment type="caution">
    <text evidence="9">The sequence shown here is derived from an EMBL/GenBank/DDBJ whole genome shotgun (WGS) entry which is preliminary data.</text>
</comment>
<evidence type="ECO:0000256" key="7">
    <source>
        <dbReference type="SAM" id="Phobius"/>
    </source>
</evidence>
<feature type="transmembrane region" description="Helical" evidence="7">
    <location>
        <begin position="146"/>
        <end position="168"/>
    </location>
</feature>
<dbReference type="Gene3D" id="1.20.1250.20">
    <property type="entry name" value="MFS general substrate transporter like domains"/>
    <property type="match status" value="1"/>
</dbReference>
<feature type="domain" description="Major facilitator superfamily (MFS) profile" evidence="8">
    <location>
        <begin position="19"/>
        <end position="418"/>
    </location>
</feature>
<keyword evidence="6 7" id="KW-0472">Membrane</keyword>
<feature type="transmembrane region" description="Helical" evidence="7">
    <location>
        <begin position="109"/>
        <end position="134"/>
    </location>
</feature>
<feature type="transmembrane region" description="Helical" evidence="7">
    <location>
        <begin position="395"/>
        <end position="416"/>
    </location>
</feature>
<feature type="transmembrane region" description="Helical" evidence="7">
    <location>
        <begin position="307"/>
        <end position="324"/>
    </location>
</feature>
<dbReference type="SUPFAM" id="SSF103473">
    <property type="entry name" value="MFS general substrate transporter"/>
    <property type="match status" value="1"/>
</dbReference>
<evidence type="ECO:0000256" key="1">
    <source>
        <dbReference type="ARBA" id="ARBA00004651"/>
    </source>
</evidence>
<dbReference type="InterPro" id="IPR050171">
    <property type="entry name" value="MFS_Transporters"/>
</dbReference>
<evidence type="ECO:0000259" key="8">
    <source>
        <dbReference type="PROSITE" id="PS50850"/>
    </source>
</evidence>
<dbReference type="InterPro" id="IPR036259">
    <property type="entry name" value="MFS_trans_sf"/>
</dbReference>
<protein>
    <submittedName>
        <fullName evidence="9">MFS transporter</fullName>
    </submittedName>
</protein>
<keyword evidence="4 7" id="KW-0812">Transmembrane</keyword>
<feature type="transmembrane region" description="Helical" evidence="7">
    <location>
        <begin position="60"/>
        <end position="79"/>
    </location>
</feature>
<evidence type="ECO:0000313" key="10">
    <source>
        <dbReference type="Proteomes" id="UP000600247"/>
    </source>
</evidence>
<reference evidence="9 10" key="1">
    <citation type="journal article" date="2014" name="Int. J. Syst. Evol. Microbiol.">
        <title>Complete genome sequence of Corynebacterium casei LMG S-19264T (=DSM 44701T), isolated from a smear-ripened cheese.</title>
        <authorList>
            <consortium name="US DOE Joint Genome Institute (JGI-PGF)"/>
            <person name="Walter F."/>
            <person name="Albersmeier A."/>
            <person name="Kalinowski J."/>
            <person name="Ruckert C."/>
        </authorList>
    </citation>
    <scope>NUCLEOTIDE SEQUENCE [LARGE SCALE GENOMIC DNA]</scope>
    <source>
        <strain evidence="9 10">CGMCC 1.15286</strain>
    </source>
</reference>
<evidence type="ECO:0000256" key="5">
    <source>
        <dbReference type="ARBA" id="ARBA00022989"/>
    </source>
</evidence>
<dbReference type="InterPro" id="IPR011701">
    <property type="entry name" value="MFS"/>
</dbReference>
<dbReference type="PANTHER" id="PTHR23517:SF10">
    <property type="entry name" value="MAJOR FACILITATOR SUPERFAMILY (MFS) PROFILE DOMAIN-CONTAINING PROTEIN"/>
    <property type="match status" value="1"/>
</dbReference>
<dbReference type="InterPro" id="IPR020846">
    <property type="entry name" value="MFS_dom"/>
</dbReference>
<feature type="transmembrane region" description="Helical" evidence="7">
    <location>
        <begin position="174"/>
        <end position="192"/>
    </location>
</feature>
<feature type="transmembrane region" description="Helical" evidence="7">
    <location>
        <begin position="276"/>
        <end position="295"/>
    </location>
</feature>
<keyword evidence="2" id="KW-0813">Transport</keyword>
<dbReference type="AlphaFoldDB" id="A0A917HPF8"/>
<dbReference type="GO" id="GO:0005886">
    <property type="term" value="C:plasma membrane"/>
    <property type="evidence" value="ECO:0007669"/>
    <property type="project" value="UniProtKB-SubCell"/>
</dbReference>
<keyword evidence="3" id="KW-1003">Cell membrane</keyword>
<keyword evidence="10" id="KW-1185">Reference proteome</keyword>
<comment type="subcellular location">
    <subcellularLocation>
        <location evidence="1">Cell membrane</location>
        <topology evidence="1">Multi-pass membrane protein</topology>
    </subcellularLocation>
</comment>
<feature type="transmembrane region" description="Helical" evidence="7">
    <location>
        <begin position="361"/>
        <end position="383"/>
    </location>
</feature>
<evidence type="ECO:0000256" key="3">
    <source>
        <dbReference type="ARBA" id="ARBA00022475"/>
    </source>
</evidence>
<feature type="transmembrane region" description="Helical" evidence="7">
    <location>
        <begin position="20"/>
        <end position="40"/>
    </location>
</feature>
<organism evidence="9 10">
    <name type="scientific">Paenibacillus radicis</name>
    <name type="common">ex Gao et al. 2016</name>
    <dbReference type="NCBI Taxonomy" id="1737354"/>
    <lineage>
        <taxon>Bacteria</taxon>
        <taxon>Bacillati</taxon>
        <taxon>Bacillota</taxon>
        <taxon>Bacilli</taxon>
        <taxon>Bacillales</taxon>
        <taxon>Paenibacillaceae</taxon>
        <taxon>Paenibacillus</taxon>
    </lineage>
</organism>
<dbReference type="GO" id="GO:0022857">
    <property type="term" value="F:transmembrane transporter activity"/>
    <property type="evidence" value="ECO:0007669"/>
    <property type="project" value="InterPro"/>
</dbReference>
<evidence type="ECO:0000256" key="6">
    <source>
        <dbReference type="ARBA" id="ARBA00023136"/>
    </source>
</evidence>
<feature type="transmembrane region" description="Helical" evidence="7">
    <location>
        <begin position="238"/>
        <end position="256"/>
    </location>
</feature>
<dbReference type="PANTHER" id="PTHR23517">
    <property type="entry name" value="RESISTANCE PROTEIN MDTM, PUTATIVE-RELATED-RELATED"/>
    <property type="match status" value="1"/>
</dbReference>
<sequence>MKQWIESLIVRLEKNYPRDALSFIAASFINATGNSILWPLTTLYVHQVLGRTYAEAGMVLLFQALAGLIGQFAGGALYNRLGPKRLVIGSMLLSAALIASVVFTREYIVYIVLTSLYGLVNNLAVPSINAYIGFRWKAHRRKLYNAIYVGNNAGLAIGASVGGLIAAFSFTLTYAATAISTLVFGLYLMLIMRTGSSAEEKAAMETASGTVPQASGLAGRAQLEQEATLGQKLMNTSMYLYLGIGSLLFFFSLMVWNNGIAPFLTDGGHSLTMYSLLWSINGIVIFVGQPVTNAIKKMLAGSISREIVASSVCYSIGFTFIAFLHDSYWYLVFGMMVCTIGEMLLLPVIPAFLSENAGKSAPFYMGVVGGFGSAGRMIAPTLFGYVYDHTGATPVLWIGAGASLLSVAVFFIHAYLHRFVPKQASVAPDC</sequence>
<feature type="transmembrane region" description="Helical" evidence="7">
    <location>
        <begin position="86"/>
        <end position="103"/>
    </location>
</feature>
<gene>
    <name evidence="9" type="ORF">GCM10010918_50310</name>
</gene>
<evidence type="ECO:0000256" key="2">
    <source>
        <dbReference type="ARBA" id="ARBA00022448"/>
    </source>
</evidence>
<feature type="transmembrane region" description="Helical" evidence="7">
    <location>
        <begin position="330"/>
        <end position="349"/>
    </location>
</feature>
<dbReference type="RefSeq" id="WP_229692390.1">
    <property type="nucleotide sequence ID" value="NZ_BMHY01000016.1"/>
</dbReference>